<name>A0A0F9SC45_9ZZZZ</name>
<reference evidence="5" key="1">
    <citation type="journal article" date="2015" name="Nature">
        <title>Complex archaea that bridge the gap between prokaryotes and eukaryotes.</title>
        <authorList>
            <person name="Spang A."/>
            <person name="Saw J.H."/>
            <person name="Jorgensen S.L."/>
            <person name="Zaremba-Niedzwiedzka K."/>
            <person name="Martijn J."/>
            <person name="Lind A.E."/>
            <person name="van Eijk R."/>
            <person name="Schleper C."/>
            <person name="Guy L."/>
            <person name="Ettema T.J."/>
        </authorList>
    </citation>
    <scope>NUCLEOTIDE SEQUENCE</scope>
</reference>
<dbReference type="AlphaFoldDB" id="A0A0F9SC45"/>
<keyword evidence="3" id="KW-0472">Membrane</keyword>
<dbReference type="InterPro" id="IPR006558">
    <property type="entry name" value="LamG-like"/>
</dbReference>
<feature type="domain" description="LamG-like jellyroll fold" evidence="4">
    <location>
        <begin position="258"/>
        <end position="392"/>
    </location>
</feature>
<protein>
    <recommendedName>
        <fullName evidence="4">LamG-like jellyroll fold domain-containing protein</fullName>
    </recommendedName>
</protein>
<evidence type="ECO:0000256" key="3">
    <source>
        <dbReference type="SAM" id="Phobius"/>
    </source>
</evidence>
<organism evidence="5">
    <name type="scientific">marine sediment metagenome</name>
    <dbReference type="NCBI Taxonomy" id="412755"/>
    <lineage>
        <taxon>unclassified sequences</taxon>
        <taxon>metagenomes</taxon>
        <taxon>ecological metagenomes</taxon>
    </lineage>
</organism>
<sequence>MRKIMLSLFILVLLVGTISALEIDNWKTYDDNKREYTITNLFGQGDEIAKVTLNTPLNFLVPIGYQRVAEFSVENYDDYVNVFNYMEFYNTKKSNELFVRDFDYKYKTIIQVPNFKYNCPIDDGDNKTIETCIKFQDGTKDKITWTEINKANGLLKGNITIGIFTDVKIGDKVEWIPTLFGERLDQWSVWTASLNVDLIAYWTLDDVYTDSSIFSNTLSPINSPTFNTGIINNGSDFESGSTQYSTRVAGDLYPTLPFSINLWVKPESVVSDSVFVNKRSDAAGRLRYNILRFSTTDKVAFNAHNAGSTSIQITSDAGALTNGEWTMITAVLDGTDMRLYINGSLSGTPAAITDLLDTAEQPFYMGSNAGTGQFYDGIIDEVSIWNRSLSPAEVTQLYNNGLAIQVTFNFVPVVTLNSPVNEFNTTNSTIDFNATISNTIVLANVSLFIDGVLNETNSSGINSTNYLFTKNIADGSHNWTYEACDNVGCGIGTTRNFTIDTAPRINVNSPTNITFTAPTIFFNATTNKSIDTWIVNYNGTNVTLSDVNTTLEVEDGFHHLLLYANNSDTGSFGLNDTIFFSVDSNVPSLNVTQPFGVINFQDISINQTLLWNVSDINIDTCLFQYEGANTTLNCATNVSNFTIGDARTLTFFANDSFGNMASQVVTWSYLVLQTSTTFNSSSFETGTERFTINVTTNGSSITAGTLTFNGIENTGATITNPIGNNFSITKSIIIPTSIGTKNHNFNLTISGKIINTTLQTQIINATNFTLCGSAPLNVPYINITFKNETLAEEDITAIISSTWSYSLSTLSTINKTLIFTNATENVNYVFCSNPSDRALNIVLNMDYDNSISQQRSFSLTTQLTSIISTQVLYLLPTVLGIFSPFKTTNINGDTIAFVSATITRVLSGSTITVGSGLTDSSGFATFFLNPNAAHTATFSKTGFADNVFVFTPSTDLRTVVMGGGGIISNGTIVTRGTTYFIDPKASTLANNTDFTFTFNVTSNLTTITLISMNITNISNYELLFVSNAGVGNLSGVLNTGNNSQLFGFYTIKTAEETITITRTWAIFTTFVGDYSIFRQLTLAKDNVLISDFNRLLIVLAVMFGIVIFMSVGQILETSESKISVLLLLVWAFSIVGWLDTGLAVTTTNTGINRLGEFSNQFGIAILMTGAAIIFIFRRLFIRTPR</sequence>
<feature type="transmembrane region" description="Helical" evidence="3">
    <location>
        <begin position="1095"/>
        <end position="1115"/>
    </location>
</feature>
<dbReference type="Pfam" id="PF13385">
    <property type="entry name" value="Laminin_G_3"/>
    <property type="match status" value="1"/>
</dbReference>
<feature type="transmembrane region" description="Helical" evidence="3">
    <location>
        <begin position="1160"/>
        <end position="1180"/>
    </location>
</feature>
<keyword evidence="3" id="KW-1133">Transmembrane helix</keyword>
<dbReference type="Gene3D" id="2.60.120.200">
    <property type="match status" value="1"/>
</dbReference>
<evidence type="ECO:0000259" key="4">
    <source>
        <dbReference type="SMART" id="SM00560"/>
    </source>
</evidence>
<evidence type="ECO:0000256" key="1">
    <source>
        <dbReference type="ARBA" id="ARBA00022729"/>
    </source>
</evidence>
<dbReference type="EMBL" id="LAZR01000714">
    <property type="protein sequence ID" value="KKN59837.1"/>
    <property type="molecule type" value="Genomic_DNA"/>
</dbReference>
<keyword evidence="2" id="KW-1015">Disulfide bond</keyword>
<dbReference type="InterPro" id="IPR013320">
    <property type="entry name" value="ConA-like_dom_sf"/>
</dbReference>
<dbReference type="SMART" id="SM00560">
    <property type="entry name" value="LamGL"/>
    <property type="match status" value="1"/>
</dbReference>
<comment type="caution">
    <text evidence="5">The sequence shown here is derived from an EMBL/GenBank/DDBJ whole genome shotgun (WGS) entry which is preliminary data.</text>
</comment>
<evidence type="ECO:0000256" key="2">
    <source>
        <dbReference type="ARBA" id="ARBA00023157"/>
    </source>
</evidence>
<keyword evidence="1" id="KW-0732">Signal</keyword>
<gene>
    <name evidence="5" type="ORF">LCGC14_0538350</name>
</gene>
<keyword evidence="3" id="KW-0812">Transmembrane</keyword>
<dbReference type="SUPFAM" id="SSF49899">
    <property type="entry name" value="Concanavalin A-like lectins/glucanases"/>
    <property type="match status" value="1"/>
</dbReference>
<evidence type="ECO:0000313" key="5">
    <source>
        <dbReference type="EMBL" id="KKN59837.1"/>
    </source>
</evidence>
<proteinExistence type="predicted"/>
<accession>A0A0F9SC45</accession>
<feature type="transmembrane region" description="Helical" evidence="3">
    <location>
        <begin position="1122"/>
        <end position="1140"/>
    </location>
</feature>